<evidence type="ECO:0000256" key="6">
    <source>
        <dbReference type="ARBA" id="ARBA00022927"/>
    </source>
</evidence>
<evidence type="ECO:0000256" key="5">
    <source>
        <dbReference type="ARBA" id="ARBA00022692"/>
    </source>
</evidence>
<reference evidence="11 12" key="1">
    <citation type="submission" date="2021-11" db="EMBL/GenBank/DDBJ databases">
        <authorList>
            <person name="Liang Q."/>
            <person name="Mou H."/>
            <person name="Liu Z."/>
        </authorList>
    </citation>
    <scope>NUCLEOTIDE SEQUENCE [LARGE SCALE GENOMIC DNA]</scope>
    <source>
        <strain evidence="11 12">CHU3</strain>
    </source>
</reference>
<dbReference type="EMBL" id="JAJIRN010000004">
    <property type="protein sequence ID" value="MCV2368540.1"/>
    <property type="molecule type" value="Genomic_DNA"/>
</dbReference>
<comment type="subcellular location">
    <subcellularLocation>
        <location evidence="1">Cell inner membrane</location>
    </subcellularLocation>
</comment>
<evidence type="ECO:0000256" key="3">
    <source>
        <dbReference type="ARBA" id="ARBA00022475"/>
    </source>
</evidence>
<keyword evidence="4" id="KW-0997">Cell inner membrane</keyword>
<evidence type="ECO:0000256" key="8">
    <source>
        <dbReference type="ARBA" id="ARBA00023136"/>
    </source>
</evidence>
<name>A0ABT2YEQ7_9BURK</name>
<evidence type="ECO:0000256" key="1">
    <source>
        <dbReference type="ARBA" id="ARBA00004533"/>
    </source>
</evidence>
<keyword evidence="2" id="KW-0813">Transport</keyword>
<dbReference type="InterPro" id="IPR024961">
    <property type="entry name" value="T2SS_GspC_N"/>
</dbReference>
<keyword evidence="3" id="KW-1003">Cell membrane</keyword>
<keyword evidence="6" id="KW-0653">Protein transport</keyword>
<evidence type="ECO:0000313" key="12">
    <source>
        <dbReference type="Proteomes" id="UP001209701"/>
    </source>
</evidence>
<evidence type="ECO:0000259" key="10">
    <source>
        <dbReference type="Pfam" id="PF11356"/>
    </source>
</evidence>
<keyword evidence="7" id="KW-1133">Transmembrane helix</keyword>
<dbReference type="Proteomes" id="UP001209701">
    <property type="component" value="Unassembled WGS sequence"/>
</dbReference>
<evidence type="ECO:0000256" key="4">
    <source>
        <dbReference type="ARBA" id="ARBA00022519"/>
    </source>
</evidence>
<keyword evidence="5" id="KW-0812">Transmembrane</keyword>
<keyword evidence="8" id="KW-0472">Membrane</keyword>
<feature type="domain" description="Type II secretion system protein GspC N-terminal" evidence="10">
    <location>
        <begin position="5"/>
        <end position="124"/>
    </location>
</feature>
<evidence type="ECO:0000256" key="2">
    <source>
        <dbReference type="ARBA" id="ARBA00022448"/>
    </source>
</evidence>
<evidence type="ECO:0000313" key="11">
    <source>
        <dbReference type="EMBL" id="MCV2368540.1"/>
    </source>
</evidence>
<gene>
    <name evidence="11" type="ORF">LNV07_10620</name>
</gene>
<accession>A0ABT2YEQ7</accession>
<proteinExistence type="predicted"/>
<protein>
    <recommendedName>
        <fullName evidence="10">Type II secretion system protein GspC N-terminal domain-containing protein</fullName>
    </recommendedName>
</protein>
<feature type="region of interest" description="Disordered" evidence="9">
    <location>
        <begin position="165"/>
        <end position="189"/>
    </location>
</feature>
<organism evidence="11 12">
    <name type="scientific">Roseateles oligotrophus</name>
    <dbReference type="NCBI Taxonomy" id="1769250"/>
    <lineage>
        <taxon>Bacteria</taxon>
        <taxon>Pseudomonadati</taxon>
        <taxon>Pseudomonadota</taxon>
        <taxon>Betaproteobacteria</taxon>
        <taxon>Burkholderiales</taxon>
        <taxon>Sphaerotilaceae</taxon>
        <taxon>Roseateles</taxon>
    </lineage>
</organism>
<sequence length="189" mass="19019">MNHNLLMLARMIAFVVWGLLACSGGYWLIQLLARPIPAPSQAQPALELRSGQADLTRLFGAAAAAVAEAAPVAESRFKLLGVVAPKMAGAAQAGEGVALIAVDGIARTVRVGALVDGNLQLLLVDGRSASLGEAGVVSMILQIAPQASAATGSLPAAQASPVVLGSYAPPPPMHSQPAPLSDPAGPPAR</sequence>
<evidence type="ECO:0000256" key="9">
    <source>
        <dbReference type="SAM" id="MobiDB-lite"/>
    </source>
</evidence>
<keyword evidence="12" id="KW-1185">Reference proteome</keyword>
<comment type="caution">
    <text evidence="11">The sequence shown here is derived from an EMBL/GenBank/DDBJ whole genome shotgun (WGS) entry which is preliminary data.</text>
</comment>
<dbReference type="Pfam" id="PF11356">
    <property type="entry name" value="T2SSC"/>
    <property type="match status" value="1"/>
</dbReference>
<evidence type="ECO:0000256" key="7">
    <source>
        <dbReference type="ARBA" id="ARBA00022989"/>
    </source>
</evidence>